<feature type="domain" description="DNA ligase ATP-dependent N-terminal" evidence="3">
    <location>
        <begin position="81"/>
        <end position="161"/>
    </location>
</feature>
<evidence type="ECO:0000256" key="1">
    <source>
        <dbReference type="ARBA" id="ARBA00022598"/>
    </source>
</evidence>
<organism evidence="4 5">
    <name type="scientific">Tilletia caries</name>
    <name type="common">wheat bunt fungus</name>
    <dbReference type="NCBI Taxonomy" id="13290"/>
    <lineage>
        <taxon>Eukaryota</taxon>
        <taxon>Fungi</taxon>
        <taxon>Dikarya</taxon>
        <taxon>Basidiomycota</taxon>
        <taxon>Ustilaginomycotina</taxon>
        <taxon>Exobasidiomycetes</taxon>
        <taxon>Tilletiales</taxon>
        <taxon>Tilletiaceae</taxon>
        <taxon>Tilletia</taxon>
    </lineage>
</organism>
<evidence type="ECO:0000313" key="4">
    <source>
        <dbReference type="EMBL" id="KAE8259237.1"/>
    </source>
</evidence>
<name>A0A8T8TEW0_9BASI</name>
<keyword evidence="1" id="KW-0436">Ligase</keyword>
<dbReference type="GO" id="GO:0006310">
    <property type="term" value="P:DNA recombination"/>
    <property type="evidence" value="ECO:0007669"/>
    <property type="project" value="InterPro"/>
</dbReference>
<reference evidence="4" key="1">
    <citation type="submission" date="2016-04" db="EMBL/GenBank/DDBJ databases">
        <authorList>
            <person name="Nguyen H.D."/>
            <person name="Kesanakurti P."/>
            <person name="Cullis J."/>
            <person name="Levesque C.A."/>
            <person name="Hambleton S."/>
        </authorList>
    </citation>
    <scope>NUCLEOTIDE SEQUENCE</scope>
    <source>
        <strain evidence="4">DAOMC 238032</strain>
    </source>
</reference>
<feature type="region of interest" description="Disordered" evidence="2">
    <location>
        <begin position="1"/>
        <end position="56"/>
    </location>
</feature>
<dbReference type="GO" id="GO:0006281">
    <property type="term" value="P:DNA repair"/>
    <property type="evidence" value="ECO:0007669"/>
    <property type="project" value="InterPro"/>
</dbReference>
<evidence type="ECO:0000259" key="3">
    <source>
        <dbReference type="Pfam" id="PF04675"/>
    </source>
</evidence>
<gene>
    <name evidence="4" type="ORF">A4X03_0g4150</name>
</gene>
<dbReference type="GO" id="GO:0003910">
    <property type="term" value="F:DNA ligase (ATP) activity"/>
    <property type="evidence" value="ECO:0007669"/>
    <property type="project" value="InterPro"/>
</dbReference>
<dbReference type="InterPro" id="IPR012308">
    <property type="entry name" value="DNA_ligase_ATP-dep_N"/>
</dbReference>
<feature type="compositionally biased region" description="Polar residues" evidence="2">
    <location>
        <begin position="209"/>
        <end position="221"/>
    </location>
</feature>
<accession>A0A8T8TEW0</accession>
<dbReference type="InterPro" id="IPR036599">
    <property type="entry name" value="DNA_ligase_N_sf"/>
</dbReference>
<comment type="caution">
    <text evidence="4">The sequence shown here is derived from an EMBL/GenBank/DDBJ whole genome shotgun (WGS) entry which is preliminary data.</text>
</comment>
<dbReference type="SUPFAM" id="SSF117018">
    <property type="entry name" value="ATP-dependent DNA ligase DNA-binding domain"/>
    <property type="match status" value="1"/>
</dbReference>
<dbReference type="EMBL" id="LWDD02000535">
    <property type="protein sequence ID" value="KAE8259237.1"/>
    <property type="molecule type" value="Genomic_DNA"/>
</dbReference>
<evidence type="ECO:0000313" key="5">
    <source>
        <dbReference type="Proteomes" id="UP000077671"/>
    </source>
</evidence>
<dbReference type="Proteomes" id="UP000077671">
    <property type="component" value="Unassembled WGS sequence"/>
</dbReference>
<protein>
    <recommendedName>
        <fullName evidence="3">DNA ligase ATP-dependent N-terminal domain-containing protein</fullName>
    </recommendedName>
</protein>
<dbReference type="Gene3D" id="1.10.3260.10">
    <property type="entry name" value="DNA ligase, ATP-dependent, N-terminal domain"/>
    <property type="match status" value="1"/>
</dbReference>
<reference evidence="4" key="2">
    <citation type="journal article" date="2019" name="IMA Fungus">
        <title>Genome sequencing and comparison of five Tilletia species to identify candidate genes for the detection of regulated species infecting wheat.</title>
        <authorList>
            <person name="Nguyen H.D.T."/>
            <person name="Sultana T."/>
            <person name="Kesanakurti P."/>
            <person name="Hambleton S."/>
        </authorList>
    </citation>
    <scope>NUCLEOTIDE SEQUENCE</scope>
    <source>
        <strain evidence="4">DAOMC 238032</strain>
    </source>
</reference>
<feature type="region of interest" description="Disordered" evidence="2">
    <location>
        <begin position="164"/>
        <end position="235"/>
    </location>
</feature>
<proteinExistence type="predicted"/>
<dbReference type="AlphaFoldDB" id="A0A8T8TEW0"/>
<dbReference type="GO" id="GO:0003677">
    <property type="term" value="F:DNA binding"/>
    <property type="evidence" value="ECO:0007669"/>
    <property type="project" value="InterPro"/>
</dbReference>
<sequence length="235" mass="25671">MLPGESLPQPPILQPAGDSEFYPSQHTDESDEHFLDSSTKSRFKNTTDPRQRRARPRGIRLHKAIQSVTGKSNRFLKNFSFEAKKDIKILNKPGPITVAKLFTTLHPIARLSGAGSQFAKPSHVLKLLVAGRGKETRFLARTFIAPLGIQAVRTTMATSLAARVDTPHAPGASNPTDDGPKGSQFAKARGKAKASYTVVSKHDVPVSLPQPSSRVSRSARTSHIPINAKDRQNKR</sequence>
<dbReference type="Pfam" id="PF04675">
    <property type="entry name" value="DNA_ligase_A_N"/>
    <property type="match status" value="1"/>
</dbReference>
<feature type="compositionally biased region" description="Basic and acidic residues" evidence="2">
    <location>
        <begin position="26"/>
        <end position="35"/>
    </location>
</feature>
<evidence type="ECO:0000256" key="2">
    <source>
        <dbReference type="SAM" id="MobiDB-lite"/>
    </source>
</evidence>